<name>A0A6J4NEY2_9ACTN</name>
<keyword evidence="1 4" id="KW-0808">Transferase</keyword>
<dbReference type="InterPro" id="IPR050832">
    <property type="entry name" value="Bact_Acetyltransf"/>
</dbReference>
<reference evidence="4" key="1">
    <citation type="submission" date="2020-02" db="EMBL/GenBank/DDBJ databases">
        <authorList>
            <person name="Meier V. D."/>
        </authorList>
    </citation>
    <scope>NUCLEOTIDE SEQUENCE</scope>
    <source>
        <strain evidence="4">AVDCRST_MAG32</strain>
    </source>
</reference>
<organism evidence="4">
    <name type="scientific">uncultured Nocardioides sp</name>
    <dbReference type="NCBI Taxonomy" id="198441"/>
    <lineage>
        <taxon>Bacteria</taxon>
        <taxon>Bacillati</taxon>
        <taxon>Actinomycetota</taxon>
        <taxon>Actinomycetes</taxon>
        <taxon>Propionibacteriales</taxon>
        <taxon>Nocardioidaceae</taxon>
        <taxon>Nocardioides</taxon>
        <taxon>environmental samples</taxon>
    </lineage>
</organism>
<evidence type="ECO:0000256" key="1">
    <source>
        <dbReference type="ARBA" id="ARBA00022679"/>
    </source>
</evidence>
<sequence>MTQVLVRPAREADVPAMAETTARAYHQVDLATSPRSWPEPVQRPASRQGHWMARARHVLGTDPDGCWVAEVDGDVVGCSLSRVRELMWILSSFAVLPGHQGHGIGTQLLGAAMHHGRGCLRGMFASSADPRAVRRYRQAGFTLHPQMLLRGEVDRSALPVVERVREGSVADVDLMDSVDRRTRGAAHGPDHEPLLGQFRLVVSDRATGSGYAYVAEDGSPVLLAATNRRTAADLMWECLASSAPGGTVEVPHVTAVNEWAVDVGLAARLEVHQSGYLALRHMQPPAPYLHHGSLL</sequence>
<dbReference type="PANTHER" id="PTHR43877">
    <property type="entry name" value="AMINOALKYLPHOSPHONATE N-ACETYLTRANSFERASE-RELATED-RELATED"/>
    <property type="match status" value="1"/>
</dbReference>
<dbReference type="Gene3D" id="3.40.630.30">
    <property type="match status" value="1"/>
</dbReference>
<dbReference type="Pfam" id="PF00583">
    <property type="entry name" value="Acetyltransf_1"/>
    <property type="match status" value="1"/>
</dbReference>
<dbReference type="PROSITE" id="PS51186">
    <property type="entry name" value="GNAT"/>
    <property type="match status" value="1"/>
</dbReference>
<dbReference type="SUPFAM" id="SSF55729">
    <property type="entry name" value="Acyl-CoA N-acyltransferases (Nat)"/>
    <property type="match status" value="1"/>
</dbReference>
<evidence type="ECO:0000259" key="3">
    <source>
        <dbReference type="PROSITE" id="PS51186"/>
    </source>
</evidence>
<proteinExistence type="predicted"/>
<feature type="domain" description="N-acetyltransferase" evidence="3">
    <location>
        <begin position="4"/>
        <end position="165"/>
    </location>
</feature>
<dbReference type="InterPro" id="IPR016181">
    <property type="entry name" value="Acyl_CoA_acyltransferase"/>
</dbReference>
<dbReference type="AlphaFoldDB" id="A0A6J4NEY2"/>
<evidence type="ECO:0000313" key="4">
    <source>
        <dbReference type="EMBL" id="CAA9382627.1"/>
    </source>
</evidence>
<dbReference type="GO" id="GO:0016747">
    <property type="term" value="F:acyltransferase activity, transferring groups other than amino-acyl groups"/>
    <property type="evidence" value="ECO:0007669"/>
    <property type="project" value="InterPro"/>
</dbReference>
<dbReference type="CDD" id="cd04301">
    <property type="entry name" value="NAT_SF"/>
    <property type="match status" value="1"/>
</dbReference>
<dbReference type="EMBL" id="CADCUM010000077">
    <property type="protein sequence ID" value="CAA9382627.1"/>
    <property type="molecule type" value="Genomic_DNA"/>
</dbReference>
<accession>A0A6J4NEY2</accession>
<dbReference type="InterPro" id="IPR000182">
    <property type="entry name" value="GNAT_dom"/>
</dbReference>
<protein>
    <submittedName>
        <fullName evidence="4">GCN5-related N-acetyltransferase</fullName>
    </submittedName>
</protein>
<keyword evidence="2" id="KW-0012">Acyltransferase</keyword>
<evidence type="ECO:0000256" key="2">
    <source>
        <dbReference type="ARBA" id="ARBA00023315"/>
    </source>
</evidence>
<gene>
    <name evidence="4" type="ORF">AVDCRST_MAG32-1765</name>
</gene>